<name>A0A8J5IK53_ZINOF</name>
<keyword evidence="7" id="KW-1185">Reference proteome</keyword>
<keyword evidence="4" id="KW-0325">Glycoprotein</keyword>
<keyword evidence="2 5" id="KW-0732">Signal</keyword>
<feature type="signal peptide" evidence="5">
    <location>
        <begin position="1"/>
        <end position="26"/>
    </location>
</feature>
<comment type="similarity">
    <text evidence="1">Belongs to the 'GDSL' lipolytic enzyme family.</text>
</comment>
<evidence type="ECO:0000256" key="4">
    <source>
        <dbReference type="ARBA" id="ARBA00023180"/>
    </source>
</evidence>
<evidence type="ECO:0008006" key="8">
    <source>
        <dbReference type="Google" id="ProtNLM"/>
    </source>
</evidence>
<dbReference type="OrthoDB" id="1600564at2759"/>
<dbReference type="EMBL" id="JACMSC010000001">
    <property type="protein sequence ID" value="KAG6535643.1"/>
    <property type="molecule type" value="Genomic_DNA"/>
</dbReference>
<gene>
    <name evidence="6" type="ORF">ZIOFF_000666</name>
</gene>
<dbReference type="AlphaFoldDB" id="A0A8J5IK53"/>
<protein>
    <recommendedName>
        <fullName evidence="8">GDSL esterase/lipase</fullName>
    </recommendedName>
</protein>
<sequence>MASVAAPPPSVALAVAFLLVGGLATAAGCFSAIFSFGDSITDTGNAVRLGRVGGPSGISPYGRTFFGRPTGRFSDGRVILDFIAQGLGLPLVRPYLEGGDFRRGVNFAVAGATALDLDFFRAKGIDASWTHKSLRVQIEEFKQLLPSLSSDPKELLNTSLILLGEIGGNDYNHPFFHGNSADDIRTFIPSVIDSISSTISDLVELGAKTLLVPGNFPLGCVPAYLDVFESNDAEKYDSETGCIRWLNEFSEHHNRLLLEELERLRKLHPHVTLIYADYYGATISFFHAPKLFGFEAPLHACCGSNGRYNVSRSVQCGHKDAKVCSDPSAFISWDGIHLTEAAYGTIAQSLLEGPHAKPSLLRACSGTPQNEVYDF</sequence>
<evidence type="ECO:0000313" key="7">
    <source>
        <dbReference type="Proteomes" id="UP000734854"/>
    </source>
</evidence>
<dbReference type="GO" id="GO:0016788">
    <property type="term" value="F:hydrolase activity, acting on ester bonds"/>
    <property type="evidence" value="ECO:0007669"/>
    <property type="project" value="InterPro"/>
</dbReference>
<accession>A0A8J5IK53</accession>
<dbReference type="Proteomes" id="UP000734854">
    <property type="component" value="Unassembled WGS sequence"/>
</dbReference>
<evidence type="ECO:0000313" key="6">
    <source>
        <dbReference type="EMBL" id="KAG6535643.1"/>
    </source>
</evidence>
<evidence type="ECO:0000256" key="5">
    <source>
        <dbReference type="SAM" id="SignalP"/>
    </source>
</evidence>
<proteinExistence type="inferred from homology"/>
<feature type="chain" id="PRO_5035175793" description="GDSL esterase/lipase" evidence="5">
    <location>
        <begin position="27"/>
        <end position="375"/>
    </location>
</feature>
<dbReference type="InterPro" id="IPR001087">
    <property type="entry name" value="GDSL"/>
</dbReference>
<dbReference type="Pfam" id="PF00657">
    <property type="entry name" value="Lipase_GDSL"/>
    <property type="match status" value="1"/>
</dbReference>
<reference evidence="6 7" key="1">
    <citation type="submission" date="2020-08" db="EMBL/GenBank/DDBJ databases">
        <title>Plant Genome Project.</title>
        <authorList>
            <person name="Zhang R.-G."/>
        </authorList>
    </citation>
    <scope>NUCLEOTIDE SEQUENCE [LARGE SCALE GENOMIC DNA]</scope>
    <source>
        <tissue evidence="6">Rhizome</tissue>
    </source>
</reference>
<dbReference type="PANTHER" id="PTHR22835:SF663">
    <property type="entry name" value="LIPASE-LIKE"/>
    <property type="match status" value="1"/>
</dbReference>
<evidence type="ECO:0000256" key="2">
    <source>
        <dbReference type="ARBA" id="ARBA00022729"/>
    </source>
</evidence>
<dbReference type="CDD" id="cd01837">
    <property type="entry name" value="SGNH_plant_lipase_like"/>
    <property type="match status" value="1"/>
</dbReference>
<evidence type="ECO:0000256" key="3">
    <source>
        <dbReference type="ARBA" id="ARBA00022801"/>
    </source>
</evidence>
<keyword evidence="3" id="KW-0378">Hydrolase</keyword>
<dbReference type="PANTHER" id="PTHR22835">
    <property type="entry name" value="ZINC FINGER FYVE DOMAIN CONTAINING PROTEIN"/>
    <property type="match status" value="1"/>
</dbReference>
<dbReference type="InterPro" id="IPR035669">
    <property type="entry name" value="SGNH_plant_lipase-like"/>
</dbReference>
<organism evidence="6 7">
    <name type="scientific">Zingiber officinale</name>
    <name type="common">Ginger</name>
    <name type="synonym">Amomum zingiber</name>
    <dbReference type="NCBI Taxonomy" id="94328"/>
    <lineage>
        <taxon>Eukaryota</taxon>
        <taxon>Viridiplantae</taxon>
        <taxon>Streptophyta</taxon>
        <taxon>Embryophyta</taxon>
        <taxon>Tracheophyta</taxon>
        <taxon>Spermatophyta</taxon>
        <taxon>Magnoliopsida</taxon>
        <taxon>Liliopsida</taxon>
        <taxon>Zingiberales</taxon>
        <taxon>Zingiberaceae</taxon>
        <taxon>Zingiber</taxon>
    </lineage>
</organism>
<evidence type="ECO:0000256" key="1">
    <source>
        <dbReference type="ARBA" id="ARBA00008668"/>
    </source>
</evidence>
<comment type="caution">
    <text evidence="6">The sequence shown here is derived from an EMBL/GenBank/DDBJ whole genome shotgun (WGS) entry which is preliminary data.</text>
</comment>